<reference evidence="1 2" key="1">
    <citation type="journal article" date="2023" name="G3 (Bethesda)">
        <title>A chromosome-length genome assembly and annotation of blackberry (Rubus argutus, cv. 'Hillquist').</title>
        <authorList>
            <person name="Bruna T."/>
            <person name="Aryal R."/>
            <person name="Dudchenko O."/>
            <person name="Sargent D.J."/>
            <person name="Mead D."/>
            <person name="Buti M."/>
            <person name="Cavallini A."/>
            <person name="Hytonen T."/>
            <person name="Andres J."/>
            <person name="Pham M."/>
            <person name="Weisz D."/>
            <person name="Mascagni F."/>
            <person name="Usai G."/>
            <person name="Natali L."/>
            <person name="Bassil N."/>
            <person name="Fernandez G.E."/>
            <person name="Lomsadze A."/>
            <person name="Armour M."/>
            <person name="Olukolu B."/>
            <person name="Poorten T."/>
            <person name="Britton C."/>
            <person name="Davik J."/>
            <person name="Ashrafi H."/>
            <person name="Aiden E.L."/>
            <person name="Borodovsky M."/>
            <person name="Worthington M."/>
        </authorList>
    </citation>
    <scope>NUCLEOTIDE SEQUENCE [LARGE SCALE GENOMIC DNA]</scope>
    <source>
        <strain evidence="1">PI 553951</strain>
    </source>
</reference>
<dbReference type="EMBL" id="JBEDUW010000006">
    <property type="protein sequence ID" value="KAK9924939.1"/>
    <property type="molecule type" value="Genomic_DNA"/>
</dbReference>
<organism evidence="1 2">
    <name type="scientific">Rubus argutus</name>
    <name type="common">Southern blackberry</name>
    <dbReference type="NCBI Taxonomy" id="59490"/>
    <lineage>
        <taxon>Eukaryota</taxon>
        <taxon>Viridiplantae</taxon>
        <taxon>Streptophyta</taxon>
        <taxon>Embryophyta</taxon>
        <taxon>Tracheophyta</taxon>
        <taxon>Spermatophyta</taxon>
        <taxon>Magnoliopsida</taxon>
        <taxon>eudicotyledons</taxon>
        <taxon>Gunneridae</taxon>
        <taxon>Pentapetalae</taxon>
        <taxon>rosids</taxon>
        <taxon>fabids</taxon>
        <taxon>Rosales</taxon>
        <taxon>Rosaceae</taxon>
        <taxon>Rosoideae</taxon>
        <taxon>Rosoideae incertae sedis</taxon>
        <taxon>Rubus</taxon>
    </lineage>
</organism>
<evidence type="ECO:0000313" key="1">
    <source>
        <dbReference type="EMBL" id="KAK9924939.1"/>
    </source>
</evidence>
<comment type="caution">
    <text evidence="1">The sequence shown here is derived from an EMBL/GenBank/DDBJ whole genome shotgun (WGS) entry which is preliminary data.</text>
</comment>
<protein>
    <submittedName>
        <fullName evidence="1">Uncharacterized protein</fullName>
    </submittedName>
</protein>
<accession>A0AAW1WJD0</accession>
<dbReference type="Proteomes" id="UP001457282">
    <property type="component" value="Unassembled WGS sequence"/>
</dbReference>
<gene>
    <name evidence="1" type="ORF">M0R45_033280</name>
</gene>
<dbReference type="PANTHER" id="PTHR31267">
    <property type="entry name" value="DENTIN SIALOPHOSPHOPROTEIN-LIKE PROTEIN"/>
    <property type="match status" value="1"/>
</dbReference>
<keyword evidence="2" id="KW-1185">Reference proteome</keyword>
<dbReference type="PANTHER" id="PTHR31267:SF2">
    <property type="entry name" value="EXPRESSED PROTEIN"/>
    <property type="match status" value="1"/>
</dbReference>
<proteinExistence type="predicted"/>
<sequence>MPGNEIEGRIHRLYELDNYFPSISSCGCEPLCFSPKNNIQQLEQENASGDSPTLTTNSERSEITEASTEINFVGSQQQLVRGQQQQQGIPQHHSMQQSGYNDMQLFQQHLMVKQLQELQRQQQLQQFGDSRQQNSVNQLSAVTKQAAGVQFSPLINGTPVNDTPQMLMNWVQRGASPAGQNLSNRVSFSQEQGQTLRSMGQAPQQFDVSLYGTPVASGRGTMNQYSHLQAIRMIL</sequence>
<dbReference type="AlphaFoldDB" id="A0AAW1WJD0"/>
<name>A0AAW1WJD0_RUBAR</name>
<evidence type="ECO:0000313" key="2">
    <source>
        <dbReference type="Proteomes" id="UP001457282"/>
    </source>
</evidence>